<comment type="caution">
    <text evidence="2">The sequence shown here is derived from an EMBL/GenBank/DDBJ whole genome shotgun (WGS) entry which is preliminary data.</text>
</comment>
<sequence length="389" mass="43035">MTSLPVKLVRKTPFDSKKLMDGNVGHYHHLLEAHRNNPFVECLPKGPVLLLPGHALALVPVTEASYRQAVLQPFLEGLNLLKSVAETLQNSSNLDEDLPNIRCDLKYAYRSLSAAEQVSLEQVRLLSANAEERLNTLKSMRNEQAALQARQQGLQQQLLGLRSQAELSRQQLAGAQRAVDTATEGLWRAEQQRRDAEQARSRSFFFLFIPFAGPFLTINAVNAVDTAIRNANDQANAARRSLQAQLNTVNMCQQQCKARSQSIKSMEESITANKGKIQAILGDINRENALQQQVTNFLNPVRQCSTFLSTMAGRSRVANMFVQFSGMLDALLPAMDDIVKAAGPLAGGDRNFQLLITVRLPTIVEKLEQANRKVKDAAAARSKAPQEIL</sequence>
<name>A0AAV7WJ58_PLEWA</name>
<reference evidence="2" key="1">
    <citation type="journal article" date="2022" name="bioRxiv">
        <title>Sequencing and chromosome-scale assembly of the giantPleurodeles waltlgenome.</title>
        <authorList>
            <person name="Brown T."/>
            <person name="Elewa A."/>
            <person name="Iarovenko S."/>
            <person name="Subramanian E."/>
            <person name="Araus A.J."/>
            <person name="Petzold A."/>
            <person name="Susuki M."/>
            <person name="Suzuki K.-i.T."/>
            <person name="Hayashi T."/>
            <person name="Toyoda A."/>
            <person name="Oliveira C."/>
            <person name="Osipova E."/>
            <person name="Leigh N.D."/>
            <person name="Simon A."/>
            <person name="Yun M.H."/>
        </authorList>
    </citation>
    <scope>NUCLEOTIDE SEQUENCE</scope>
    <source>
        <strain evidence="2">20211129_DDA</strain>
        <tissue evidence="2">Liver</tissue>
    </source>
</reference>
<evidence type="ECO:0000313" key="3">
    <source>
        <dbReference type="Proteomes" id="UP001066276"/>
    </source>
</evidence>
<gene>
    <name evidence="2" type="ORF">NDU88_000506</name>
</gene>
<feature type="coiled-coil region" evidence="1">
    <location>
        <begin position="120"/>
        <end position="157"/>
    </location>
</feature>
<dbReference type="Proteomes" id="UP001066276">
    <property type="component" value="Chromosome 1_1"/>
</dbReference>
<keyword evidence="1" id="KW-0175">Coiled coil</keyword>
<proteinExistence type="predicted"/>
<evidence type="ECO:0000256" key="1">
    <source>
        <dbReference type="SAM" id="Coils"/>
    </source>
</evidence>
<keyword evidence="3" id="KW-1185">Reference proteome</keyword>
<protein>
    <submittedName>
        <fullName evidence="2">Uncharacterized protein</fullName>
    </submittedName>
</protein>
<dbReference type="EMBL" id="JANPWB010000001">
    <property type="protein sequence ID" value="KAJ1212862.1"/>
    <property type="molecule type" value="Genomic_DNA"/>
</dbReference>
<dbReference type="AlphaFoldDB" id="A0AAV7WJ58"/>
<evidence type="ECO:0000313" key="2">
    <source>
        <dbReference type="EMBL" id="KAJ1212862.1"/>
    </source>
</evidence>
<accession>A0AAV7WJ58</accession>
<organism evidence="2 3">
    <name type="scientific">Pleurodeles waltl</name>
    <name type="common">Iberian ribbed newt</name>
    <dbReference type="NCBI Taxonomy" id="8319"/>
    <lineage>
        <taxon>Eukaryota</taxon>
        <taxon>Metazoa</taxon>
        <taxon>Chordata</taxon>
        <taxon>Craniata</taxon>
        <taxon>Vertebrata</taxon>
        <taxon>Euteleostomi</taxon>
        <taxon>Amphibia</taxon>
        <taxon>Batrachia</taxon>
        <taxon>Caudata</taxon>
        <taxon>Salamandroidea</taxon>
        <taxon>Salamandridae</taxon>
        <taxon>Pleurodelinae</taxon>
        <taxon>Pleurodeles</taxon>
    </lineage>
</organism>